<dbReference type="EMBL" id="FZOU01000003">
    <property type="protein sequence ID" value="SNS96901.1"/>
    <property type="molecule type" value="Genomic_DNA"/>
</dbReference>
<sequence length="141" mass="14749">MIRACSSCGQKNRIAPGHLADTGRCGACKAELPPVAEPIAVSGAEFDEIVGQAKVPVLVDFWAAWCGPCRAAAPEVAKTAKEMAGKAVVLKVDTEKDPALSARYRIQGIPNFMVFAGGKPVRQQAGLVGSDVMSGWLRAAL</sequence>
<dbReference type="AlphaFoldDB" id="A0A239ITI4"/>
<feature type="domain" description="Thioredoxin" evidence="1">
    <location>
        <begin position="26"/>
        <end position="141"/>
    </location>
</feature>
<dbReference type="Gene3D" id="2.30.30.380">
    <property type="entry name" value="Zn-finger domain of Sec23/24"/>
    <property type="match status" value="1"/>
</dbReference>
<dbReference type="GO" id="GO:0005737">
    <property type="term" value="C:cytoplasm"/>
    <property type="evidence" value="ECO:0007669"/>
    <property type="project" value="TreeGrafter"/>
</dbReference>
<dbReference type="PANTHER" id="PTHR45663">
    <property type="entry name" value="GEO12009P1"/>
    <property type="match status" value="1"/>
</dbReference>
<protein>
    <submittedName>
        <fullName evidence="2">Thioredoxin</fullName>
    </submittedName>
</protein>
<organism evidence="2 3">
    <name type="scientific">Granulicella rosea</name>
    <dbReference type="NCBI Taxonomy" id="474952"/>
    <lineage>
        <taxon>Bacteria</taxon>
        <taxon>Pseudomonadati</taxon>
        <taxon>Acidobacteriota</taxon>
        <taxon>Terriglobia</taxon>
        <taxon>Terriglobales</taxon>
        <taxon>Acidobacteriaceae</taxon>
        <taxon>Granulicella</taxon>
    </lineage>
</organism>
<dbReference type="RefSeq" id="WP_089408383.1">
    <property type="nucleotide sequence ID" value="NZ_FZOU01000003.1"/>
</dbReference>
<dbReference type="InterPro" id="IPR013766">
    <property type="entry name" value="Thioredoxin_domain"/>
</dbReference>
<evidence type="ECO:0000313" key="3">
    <source>
        <dbReference type="Proteomes" id="UP000198356"/>
    </source>
</evidence>
<gene>
    <name evidence="2" type="ORF">SAMN05421770_103273</name>
</gene>
<dbReference type="GO" id="GO:0015035">
    <property type="term" value="F:protein-disulfide reductase activity"/>
    <property type="evidence" value="ECO:0007669"/>
    <property type="project" value="TreeGrafter"/>
</dbReference>
<dbReference type="OrthoDB" id="9790390at2"/>
<accession>A0A239ITI4</accession>
<dbReference type="Pfam" id="PF00085">
    <property type="entry name" value="Thioredoxin"/>
    <property type="match status" value="1"/>
</dbReference>
<dbReference type="PROSITE" id="PS51352">
    <property type="entry name" value="THIOREDOXIN_2"/>
    <property type="match status" value="1"/>
</dbReference>
<dbReference type="Gene3D" id="3.40.30.10">
    <property type="entry name" value="Glutaredoxin"/>
    <property type="match status" value="1"/>
</dbReference>
<keyword evidence="3" id="KW-1185">Reference proteome</keyword>
<proteinExistence type="predicted"/>
<evidence type="ECO:0000259" key="1">
    <source>
        <dbReference type="PROSITE" id="PS51352"/>
    </source>
</evidence>
<dbReference type="InterPro" id="IPR036249">
    <property type="entry name" value="Thioredoxin-like_sf"/>
</dbReference>
<dbReference type="PRINTS" id="PR00421">
    <property type="entry name" value="THIOREDOXIN"/>
</dbReference>
<dbReference type="SUPFAM" id="SSF52833">
    <property type="entry name" value="Thioredoxin-like"/>
    <property type="match status" value="1"/>
</dbReference>
<reference evidence="2 3" key="1">
    <citation type="submission" date="2017-06" db="EMBL/GenBank/DDBJ databases">
        <authorList>
            <person name="Kim H.J."/>
            <person name="Triplett B.A."/>
        </authorList>
    </citation>
    <scope>NUCLEOTIDE SEQUENCE [LARGE SCALE GENOMIC DNA]</scope>
    <source>
        <strain evidence="2 3">DSM 18704</strain>
    </source>
</reference>
<evidence type="ECO:0000313" key="2">
    <source>
        <dbReference type="EMBL" id="SNS96901.1"/>
    </source>
</evidence>
<dbReference type="Proteomes" id="UP000198356">
    <property type="component" value="Unassembled WGS sequence"/>
</dbReference>
<dbReference type="CDD" id="cd02947">
    <property type="entry name" value="TRX_family"/>
    <property type="match status" value="1"/>
</dbReference>
<name>A0A239ITI4_9BACT</name>
<dbReference type="PANTHER" id="PTHR45663:SF11">
    <property type="entry name" value="GEO12009P1"/>
    <property type="match status" value="1"/>
</dbReference>